<dbReference type="InterPro" id="IPR036458">
    <property type="entry name" value="Na:dicarbo_symporter_sf"/>
</dbReference>
<keyword evidence="4 7" id="KW-0812">Transmembrane</keyword>
<feature type="transmembrane region" description="Helical" evidence="7">
    <location>
        <begin position="192"/>
        <end position="212"/>
    </location>
</feature>
<dbReference type="OrthoDB" id="7778689at2"/>
<keyword evidence="3" id="KW-1003">Cell membrane</keyword>
<dbReference type="Gene3D" id="1.10.3860.10">
    <property type="entry name" value="Sodium:dicarboxylate symporter"/>
    <property type="match status" value="1"/>
</dbReference>
<dbReference type="PRINTS" id="PR00173">
    <property type="entry name" value="EDTRNSPORT"/>
</dbReference>
<feature type="transmembrane region" description="Helical" evidence="7">
    <location>
        <begin position="265"/>
        <end position="285"/>
    </location>
</feature>
<feature type="transmembrane region" description="Helical" evidence="7">
    <location>
        <begin position="52"/>
        <end position="76"/>
    </location>
</feature>
<accession>A0A1G5S403</accession>
<keyword evidence="5 7" id="KW-1133">Transmembrane helix</keyword>
<organism evidence="8 9">
    <name type="scientific">Acidaminobacter hydrogenoformans DSM 2784</name>
    <dbReference type="NCBI Taxonomy" id="1120920"/>
    <lineage>
        <taxon>Bacteria</taxon>
        <taxon>Bacillati</taxon>
        <taxon>Bacillota</taxon>
        <taxon>Clostridia</taxon>
        <taxon>Peptostreptococcales</taxon>
        <taxon>Acidaminobacteraceae</taxon>
        <taxon>Acidaminobacter</taxon>
    </lineage>
</organism>
<dbReference type="Proteomes" id="UP000199208">
    <property type="component" value="Unassembled WGS sequence"/>
</dbReference>
<feature type="transmembrane region" description="Helical" evidence="7">
    <location>
        <begin position="88"/>
        <end position="110"/>
    </location>
</feature>
<keyword evidence="9" id="KW-1185">Reference proteome</keyword>
<keyword evidence="2" id="KW-0813">Transport</keyword>
<dbReference type="PANTHER" id="PTHR42865:SF7">
    <property type="entry name" value="PROTON_GLUTAMATE-ASPARTATE SYMPORTER"/>
    <property type="match status" value="1"/>
</dbReference>
<dbReference type="InterPro" id="IPR001991">
    <property type="entry name" value="Na-dicarboxylate_symporter"/>
</dbReference>
<evidence type="ECO:0000256" key="7">
    <source>
        <dbReference type="SAM" id="Phobius"/>
    </source>
</evidence>
<dbReference type="EMBL" id="FMWL01000015">
    <property type="protein sequence ID" value="SCZ80877.1"/>
    <property type="molecule type" value="Genomic_DNA"/>
</dbReference>
<dbReference type="GO" id="GO:0005886">
    <property type="term" value="C:plasma membrane"/>
    <property type="evidence" value="ECO:0007669"/>
    <property type="project" value="UniProtKB-SubCell"/>
</dbReference>
<comment type="subcellular location">
    <subcellularLocation>
        <location evidence="1">Cell membrane</location>
        <topology evidence="1">Multi-pass membrane protein</topology>
    </subcellularLocation>
</comment>
<dbReference type="GO" id="GO:0006835">
    <property type="term" value="P:dicarboxylic acid transport"/>
    <property type="evidence" value="ECO:0007669"/>
    <property type="project" value="TreeGrafter"/>
</dbReference>
<dbReference type="Pfam" id="PF00375">
    <property type="entry name" value="SDF"/>
    <property type="match status" value="1"/>
</dbReference>
<dbReference type="RefSeq" id="WP_092592000.1">
    <property type="nucleotide sequence ID" value="NZ_FMWL01000015.1"/>
</dbReference>
<reference evidence="8 9" key="1">
    <citation type="submission" date="2016-10" db="EMBL/GenBank/DDBJ databases">
        <authorList>
            <person name="de Groot N.N."/>
        </authorList>
    </citation>
    <scope>NUCLEOTIDE SEQUENCE [LARGE SCALE GENOMIC DNA]</scope>
    <source>
        <strain evidence="8 9">DSM 2784</strain>
    </source>
</reference>
<evidence type="ECO:0000256" key="2">
    <source>
        <dbReference type="ARBA" id="ARBA00022448"/>
    </source>
</evidence>
<dbReference type="GO" id="GO:0015293">
    <property type="term" value="F:symporter activity"/>
    <property type="evidence" value="ECO:0007669"/>
    <property type="project" value="UniProtKB-KW"/>
</dbReference>
<evidence type="ECO:0000313" key="8">
    <source>
        <dbReference type="EMBL" id="SCZ80877.1"/>
    </source>
</evidence>
<evidence type="ECO:0000256" key="6">
    <source>
        <dbReference type="ARBA" id="ARBA00023136"/>
    </source>
</evidence>
<dbReference type="SUPFAM" id="SSF118215">
    <property type="entry name" value="Proton glutamate symport protein"/>
    <property type="match status" value="1"/>
</dbReference>
<gene>
    <name evidence="8" type="ORF">SAMN03080599_02496</name>
</gene>
<name>A0A1G5S403_9FIRM</name>
<proteinExistence type="predicted"/>
<feature type="transmembrane region" description="Helical" evidence="7">
    <location>
        <begin position="232"/>
        <end position="253"/>
    </location>
</feature>
<feature type="transmembrane region" description="Helical" evidence="7">
    <location>
        <begin position="305"/>
        <end position="325"/>
    </location>
</feature>
<evidence type="ECO:0000256" key="4">
    <source>
        <dbReference type="ARBA" id="ARBA00022692"/>
    </source>
</evidence>
<dbReference type="STRING" id="1120920.SAMN03080599_02496"/>
<sequence>MSKRKFKLHHKIFMGLILGVVFGYILNGMGGVDNPLVNDRILPFLQFLGDFFLKSIRMLVVPLVLFSIMDGVLSLGDVKKLRNIGLKTILFFLGSAMIAVTIGLILGNIIKPGAGFQMGEVATEIQVKELPGAYQTILDLIPSNPFLSMVEGNMMQVIVFAILFGIAVIMVGNKAKPLVGLISNLSETMFKIINIVLVIIPYGVFGLMAVAITKFGLAIFGPVAKFIFVDYLANFIMIAGVYSIFLIFIGKVSPIKFWKKAFESWLVAFSTCTSSAALPVSMRIAPRLGVPKEISSFVLPLGATANMNGTCIYFGIIVLFAAQLYGVSLALSQQIMLAITATLLSVGCAATPQIGLIISITLLTSMGLPLEATALVAGIYRIIDQAHTSTNSSGDLVASVCISSMEGLLDRDRFNDLSEIPELEQSVSEDLADAN</sequence>
<feature type="transmembrane region" description="Helical" evidence="7">
    <location>
        <begin position="154"/>
        <end position="172"/>
    </location>
</feature>
<dbReference type="PANTHER" id="PTHR42865">
    <property type="entry name" value="PROTON/GLUTAMATE-ASPARTATE SYMPORTER"/>
    <property type="match status" value="1"/>
</dbReference>
<evidence type="ECO:0000256" key="1">
    <source>
        <dbReference type="ARBA" id="ARBA00004651"/>
    </source>
</evidence>
<protein>
    <submittedName>
        <fullName evidence="8">Na+/H+-dicarboxylate symporter</fullName>
    </submittedName>
</protein>
<feature type="transmembrane region" description="Helical" evidence="7">
    <location>
        <begin position="337"/>
        <end position="360"/>
    </location>
</feature>
<dbReference type="AlphaFoldDB" id="A0A1G5S403"/>
<feature type="transmembrane region" description="Helical" evidence="7">
    <location>
        <begin position="12"/>
        <end position="32"/>
    </location>
</feature>
<evidence type="ECO:0000256" key="5">
    <source>
        <dbReference type="ARBA" id="ARBA00022989"/>
    </source>
</evidence>
<evidence type="ECO:0000313" key="9">
    <source>
        <dbReference type="Proteomes" id="UP000199208"/>
    </source>
</evidence>
<evidence type="ECO:0000256" key="3">
    <source>
        <dbReference type="ARBA" id="ARBA00022475"/>
    </source>
</evidence>
<keyword evidence="6 7" id="KW-0472">Membrane</keyword>